<dbReference type="SMART" id="SM00448">
    <property type="entry name" value="REC"/>
    <property type="match status" value="1"/>
</dbReference>
<dbReference type="SUPFAM" id="SSF52172">
    <property type="entry name" value="CheY-like"/>
    <property type="match status" value="1"/>
</dbReference>
<dbReference type="PROSITE" id="PS50110">
    <property type="entry name" value="RESPONSE_REGULATORY"/>
    <property type="match status" value="1"/>
</dbReference>
<dbReference type="PANTHER" id="PTHR44591:SF3">
    <property type="entry name" value="RESPONSE REGULATORY DOMAIN-CONTAINING PROTEIN"/>
    <property type="match status" value="1"/>
</dbReference>
<accession>A0A178MJZ7</accession>
<evidence type="ECO:0000256" key="2">
    <source>
        <dbReference type="PROSITE-ProRule" id="PRU00169"/>
    </source>
</evidence>
<dbReference type="InterPro" id="IPR001789">
    <property type="entry name" value="Sig_transdc_resp-reg_receiver"/>
</dbReference>
<dbReference type="OrthoDB" id="9801602at2"/>
<dbReference type="PANTHER" id="PTHR44591">
    <property type="entry name" value="STRESS RESPONSE REGULATOR PROTEIN 1"/>
    <property type="match status" value="1"/>
</dbReference>
<dbReference type="RefSeq" id="WP_068494016.1">
    <property type="nucleotide sequence ID" value="NZ_LWQT01000076.1"/>
</dbReference>
<sequence>MPEKAKRAVIVEDAPQMRTLIKIVLAQFGINDVVETEDGTEAMEALKEGGADVIIMDWMMPGMDGMECTRRIRAGQDGIVSNIPIILATGVQGESAEAMAAAAGANHFIRKPFTIKALHHALTSALGSDKGT</sequence>
<proteinExistence type="predicted"/>
<dbReference type="AlphaFoldDB" id="A0A178MJZ7"/>
<feature type="modified residue" description="4-aspartylphosphate" evidence="2">
    <location>
        <position position="57"/>
    </location>
</feature>
<evidence type="ECO:0000259" key="3">
    <source>
        <dbReference type="PROSITE" id="PS50110"/>
    </source>
</evidence>
<keyword evidence="5" id="KW-1185">Reference proteome</keyword>
<dbReference type="STRING" id="1285242.A6A04_20160"/>
<name>A0A178MJZ7_9PROT</name>
<dbReference type="Pfam" id="PF00072">
    <property type="entry name" value="Response_reg"/>
    <property type="match status" value="1"/>
</dbReference>
<reference evidence="4 5" key="1">
    <citation type="submission" date="2016-04" db="EMBL/GenBank/DDBJ databases">
        <title>Draft genome sequence of freshwater magnetotactic bacteria Magnetospirillum marisnigri SP-1 and Magnetospirillum moscoviense BB-1.</title>
        <authorList>
            <person name="Koziaeva V."/>
            <person name="Dziuba M.V."/>
            <person name="Ivanov T.M."/>
            <person name="Kuznetsov B."/>
            <person name="Grouzdev D.S."/>
        </authorList>
    </citation>
    <scope>NUCLEOTIDE SEQUENCE [LARGE SCALE GENOMIC DNA]</scope>
    <source>
        <strain evidence="4 5">SP-1</strain>
    </source>
</reference>
<feature type="domain" description="Response regulatory" evidence="3">
    <location>
        <begin position="7"/>
        <end position="126"/>
    </location>
</feature>
<dbReference type="InterPro" id="IPR011006">
    <property type="entry name" value="CheY-like_superfamily"/>
</dbReference>
<gene>
    <name evidence="4" type="ORF">A6A04_20160</name>
</gene>
<protein>
    <recommendedName>
        <fullName evidence="3">Response regulatory domain-containing protein</fullName>
    </recommendedName>
</protein>
<dbReference type="Gene3D" id="3.40.50.2300">
    <property type="match status" value="1"/>
</dbReference>
<keyword evidence="1 2" id="KW-0597">Phosphoprotein</keyword>
<evidence type="ECO:0000313" key="5">
    <source>
        <dbReference type="Proteomes" id="UP000078428"/>
    </source>
</evidence>
<evidence type="ECO:0000256" key="1">
    <source>
        <dbReference type="ARBA" id="ARBA00022553"/>
    </source>
</evidence>
<dbReference type="EMBL" id="LWQT01000076">
    <property type="protein sequence ID" value="OAN48324.1"/>
    <property type="molecule type" value="Genomic_DNA"/>
</dbReference>
<comment type="caution">
    <text evidence="4">The sequence shown here is derived from an EMBL/GenBank/DDBJ whole genome shotgun (WGS) entry which is preliminary data.</text>
</comment>
<evidence type="ECO:0000313" key="4">
    <source>
        <dbReference type="EMBL" id="OAN48324.1"/>
    </source>
</evidence>
<dbReference type="Proteomes" id="UP000078428">
    <property type="component" value="Unassembled WGS sequence"/>
</dbReference>
<dbReference type="InterPro" id="IPR050595">
    <property type="entry name" value="Bact_response_regulator"/>
</dbReference>
<dbReference type="GO" id="GO:0000160">
    <property type="term" value="P:phosphorelay signal transduction system"/>
    <property type="evidence" value="ECO:0007669"/>
    <property type="project" value="InterPro"/>
</dbReference>
<organism evidence="4 5">
    <name type="scientific">Paramagnetospirillum marisnigri</name>
    <dbReference type="NCBI Taxonomy" id="1285242"/>
    <lineage>
        <taxon>Bacteria</taxon>
        <taxon>Pseudomonadati</taxon>
        <taxon>Pseudomonadota</taxon>
        <taxon>Alphaproteobacteria</taxon>
        <taxon>Rhodospirillales</taxon>
        <taxon>Magnetospirillaceae</taxon>
        <taxon>Paramagnetospirillum</taxon>
    </lineage>
</organism>